<dbReference type="Gene3D" id="1.10.1130.10">
    <property type="entry name" value="Flavocytochrome C3, Chain A"/>
    <property type="match status" value="1"/>
</dbReference>
<evidence type="ECO:0000256" key="1">
    <source>
        <dbReference type="ARBA" id="ARBA00022729"/>
    </source>
</evidence>
<keyword evidence="1 2" id="KW-0732">Signal</keyword>
<dbReference type="PANTHER" id="PTHR35038:SF8">
    <property type="entry name" value="C-TYPE POLYHEME CYTOCHROME OMCC"/>
    <property type="match status" value="1"/>
</dbReference>
<dbReference type="InterPro" id="IPR020014">
    <property type="entry name" value="Decahaem_cyt-c_OmcA/MtrC"/>
</dbReference>
<keyword evidence="6" id="KW-1185">Reference proteome</keyword>
<dbReference type="NCBIfam" id="TIGR03507">
    <property type="entry name" value="decahem_SO1788"/>
    <property type="match status" value="1"/>
</dbReference>
<dbReference type="Proteomes" id="UP000254069">
    <property type="component" value="Unassembled WGS sequence"/>
</dbReference>
<dbReference type="InterPro" id="IPR054336">
    <property type="entry name" value="OmcA-like_N"/>
</dbReference>
<dbReference type="RefSeq" id="WP_115390551.1">
    <property type="nucleotide sequence ID" value="NZ_AP024609.1"/>
</dbReference>
<dbReference type="SUPFAM" id="SSF48695">
    <property type="entry name" value="Multiheme cytochromes"/>
    <property type="match status" value="1"/>
</dbReference>
<dbReference type="InterPro" id="IPR036280">
    <property type="entry name" value="Multihaem_cyt_sf"/>
</dbReference>
<dbReference type="InterPro" id="IPR054337">
    <property type="entry name" value="Mtrc-MtrF-like_dom_II/IV"/>
</dbReference>
<reference evidence="5 6" key="1">
    <citation type="submission" date="2018-06" db="EMBL/GenBank/DDBJ databases">
        <authorList>
            <consortium name="Pathogen Informatics"/>
            <person name="Doyle S."/>
        </authorList>
    </citation>
    <scope>NUCLEOTIDE SEQUENCE [LARGE SCALE GENOMIC DNA]</scope>
    <source>
        <strain evidence="5 6">NCTC10738</strain>
    </source>
</reference>
<evidence type="ECO:0000259" key="4">
    <source>
        <dbReference type="Pfam" id="PF22113"/>
    </source>
</evidence>
<dbReference type="Pfam" id="PF22112">
    <property type="entry name" value="OmcA-like_N"/>
    <property type="match status" value="1"/>
</dbReference>
<dbReference type="EMBL" id="UGYO01000002">
    <property type="protein sequence ID" value="SUJ12601.1"/>
    <property type="molecule type" value="Genomic_DNA"/>
</dbReference>
<feature type="domain" description="Outer membrane cytochrome MtrC/MtrF-like" evidence="4">
    <location>
        <begin position="543"/>
        <end position="706"/>
    </location>
</feature>
<dbReference type="PROSITE" id="PS51257">
    <property type="entry name" value="PROKAR_LIPOPROTEIN"/>
    <property type="match status" value="1"/>
</dbReference>
<evidence type="ECO:0000313" key="6">
    <source>
        <dbReference type="Proteomes" id="UP000254069"/>
    </source>
</evidence>
<accession>A0A380C4I5</accession>
<dbReference type="PANTHER" id="PTHR35038">
    <property type="entry name" value="DISSIMILATORY SULFITE REDUCTASE SIRA"/>
    <property type="match status" value="1"/>
</dbReference>
<feature type="domain" description="Outer membrane cytochrome MtrC/MtrF-like" evidence="4">
    <location>
        <begin position="212"/>
        <end position="359"/>
    </location>
</feature>
<proteinExistence type="predicted"/>
<evidence type="ECO:0000259" key="3">
    <source>
        <dbReference type="Pfam" id="PF22112"/>
    </source>
</evidence>
<dbReference type="InterPro" id="IPR051829">
    <property type="entry name" value="Multiheme_Cytochr_ET"/>
</dbReference>
<dbReference type="AlphaFoldDB" id="A0A380C4I5"/>
<gene>
    <name evidence="5" type="ORF">NCTC10738_04425</name>
</gene>
<dbReference type="Pfam" id="PF22113">
    <property type="entry name" value="Mtrc-MtrF_II-IV_dom"/>
    <property type="match status" value="2"/>
</dbReference>
<evidence type="ECO:0000256" key="2">
    <source>
        <dbReference type="SAM" id="SignalP"/>
    </source>
</evidence>
<feature type="chain" id="PRO_5017077855" evidence="2">
    <location>
        <begin position="26"/>
        <end position="713"/>
    </location>
</feature>
<sequence length="713" mass="76569">MMKRFNFNAATKAMLGAGLLSLMLAGCGSDGKDGETGKPGPVGTPISKVNTLKSKINSASVDTNGFLTINFSLSDANGAAVFGLKNTDIGAVSFGRVGSEDEIEGLTNVEGQAREIWLSYFNKDKGDGFYTGSSYFQGKNCEDCLTDNQDGTYTLKLNKAIDTLGKYDYKADMVNGIYLGIKTANAANVNLVNNSFFYWQPSSDTTQAKPKPVIADETCQSCHRPGHAGELAMHGGKHVTLESCTFCHTDYNSYMKDDKDENGQVIGSHKFDGSIKAMAHEVHSHAFYNGIFPQSASNCQTCHQPDENLAMADAWKADLDAATCLSCHNSQYAVPSWHWDAENNQIKEDKLNCVSCHSDPDGHGRGAERAHYSNNDSAQSAKTSVTFNSMTYDEASKTIKANMTVKHGDTNVTLAQIDSSPYSHGGFTSAIVFNGVVKDDFLVNYQKVGYDHFSEGADGSIDVTFSDGDFKVAEVMGTPEVKVALSSQLHVCFDGKGAVADCKPVEDGVIPNSGPYVPSDTAYFNVDGSKVDKTPRVQHAEMTACQQCHTTAIKHRFSNDIDGCASCHNGTRDKKGDGSSNLAYIVHSKHYLYDSSGNGFFKKTDCQTCHGKDGFSLKKIATDAAPVAFGKTEDGTEQTLVSPQTAACASCHQPPYGLSETTINHIVTNGGVIGTGHGVAASDYDAQKGQEACATCHTDSQLLEAHSNWSFDH</sequence>
<feature type="domain" description="OmcA-like N-terminal" evidence="3">
    <location>
        <begin position="55"/>
        <end position="206"/>
    </location>
</feature>
<feature type="signal peptide" evidence="2">
    <location>
        <begin position="1"/>
        <end position="25"/>
    </location>
</feature>
<protein>
    <submittedName>
        <fullName evidence="5">Decaheme c-type cytochrome, OmcA/MtrC family</fullName>
    </submittedName>
</protein>
<evidence type="ECO:0000313" key="5">
    <source>
        <dbReference type="EMBL" id="SUJ12601.1"/>
    </source>
</evidence>
<organism evidence="5 6">
    <name type="scientific">Shewanella algae</name>
    <dbReference type="NCBI Taxonomy" id="38313"/>
    <lineage>
        <taxon>Bacteria</taxon>
        <taxon>Pseudomonadati</taxon>
        <taxon>Pseudomonadota</taxon>
        <taxon>Gammaproteobacteria</taxon>
        <taxon>Alteromonadales</taxon>
        <taxon>Shewanellaceae</taxon>
        <taxon>Shewanella</taxon>
    </lineage>
</organism>
<name>A0A380C4I5_9GAMM</name>
<dbReference type="Gene3D" id="3.90.10.10">
    <property type="entry name" value="Cytochrome C3"/>
    <property type="match status" value="1"/>
</dbReference>